<evidence type="ECO:0000313" key="3">
    <source>
        <dbReference type="Proteomes" id="UP000270620"/>
    </source>
</evidence>
<feature type="compositionally biased region" description="Gly residues" evidence="1">
    <location>
        <begin position="235"/>
        <end position="247"/>
    </location>
</feature>
<proteinExistence type="predicted"/>
<evidence type="ECO:0000313" key="2">
    <source>
        <dbReference type="EMBL" id="RSK41772.1"/>
    </source>
</evidence>
<protein>
    <submittedName>
        <fullName evidence="2">Uncharacterized protein</fullName>
    </submittedName>
</protein>
<accession>A0A3R9MGS4</accession>
<dbReference type="Proteomes" id="UP000270620">
    <property type="component" value="Unassembled WGS sequence"/>
</dbReference>
<evidence type="ECO:0000256" key="1">
    <source>
        <dbReference type="SAM" id="MobiDB-lite"/>
    </source>
</evidence>
<dbReference type="OrthoDB" id="1190041at2"/>
<dbReference type="AlphaFoldDB" id="A0A3R9MGS4"/>
<feature type="region of interest" description="Disordered" evidence="1">
    <location>
        <begin position="219"/>
        <end position="257"/>
    </location>
</feature>
<dbReference type="RefSeq" id="WP_125466764.1">
    <property type="nucleotide sequence ID" value="NZ_RWBG01000001.1"/>
</dbReference>
<name>A0A3R9MGS4_9FLAO</name>
<sequence length="511" mass="57242">MEKRNRLKIPLKSIVLLFGVLFILTNCQYDDTVGDINGTQDQVKSKIPFKLKEKTFAELHDDSRFVGAVNHVFSKGKANANFNARTVMEEQYGFTIDSTLIKEISTEGYTSYTFFIRRDTISDNFIENLVVEIDSTNIPKAYIIKYVLNSESRYIADDKAYILDAETEITPIEYNNSQLKTTYDSYGCVITLMCPWKGDHPAGDACIAADRGDLYWSDPECPEFPTSSGTSSSDGGDGGGGGSGGSSSDGSDDDFDHSCKGCGDTGEVITTPIIDEEIQETEEDCIKLKNLISKSVTNQLPRKEVGTLLNQLQDSSSTTTKEMGYFLNPTDTTESQFIPSYFEGEENADEVAMDLGTNAVSVLMHLHYNNETENKKQLSVFSLQDIYEMYQFIGTGHIFSPNTFTNFLTTEHGTNYAIQINDSNAFVNSSFAIKYFIGWEFSNFREEAENQYGAKRYNILPDKTNGQNELAFTKFLANENLGLTLFRANDDFTEFTKIEYKNGTFKETPCN</sequence>
<gene>
    <name evidence="2" type="ORF">EJA19_02515</name>
</gene>
<dbReference type="EMBL" id="RWBG01000001">
    <property type="protein sequence ID" value="RSK41772.1"/>
    <property type="molecule type" value="Genomic_DNA"/>
</dbReference>
<comment type="caution">
    <text evidence="2">The sequence shown here is derived from an EMBL/GenBank/DDBJ whole genome shotgun (WGS) entry which is preliminary data.</text>
</comment>
<reference evidence="2 3" key="1">
    <citation type="submission" date="2018-12" db="EMBL/GenBank/DDBJ databases">
        <title>Mangrovimonas spongiae sp. nov., a novel member of the genus Mangrovimonas isolated from marine sponge.</title>
        <authorList>
            <person name="Zhuang L."/>
            <person name="Luo L."/>
        </authorList>
    </citation>
    <scope>NUCLEOTIDE SEQUENCE [LARGE SCALE GENOMIC DNA]</scope>
    <source>
        <strain evidence="2 3">HN-E26</strain>
    </source>
</reference>
<organism evidence="2 3">
    <name type="scientific">Mangrovimonas spongiae</name>
    <dbReference type="NCBI Taxonomy" id="2494697"/>
    <lineage>
        <taxon>Bacteria</taxon>
        <taxon>Pseudomonadati</taxon>
        <taxon>Bacteroidota</taxon>
        <taxon>Flavobacteriia</taxon>
        <taxon>Flavobacteriales</taxon>
        <taxon>Flavobacteriaceae</taxon>
        <taxon>Mangrovimonas</taxon>
    </lineage>
</organism>
<keyword evidence="3" id="KW-1185">Reference proteome</keyword>